<keyword evidence="1" id="KW-0732">Signal</keyword>
<protein>
    <submittedName>
        <fullName evidence="2">Nodule Cysteine-Rich (NCR) secreted peptide</fullName>
    </submittedName>
</protein>
<name>A0A072UMU2_MEDTR</name>
<evidence type="ECO:0000313" key="2">
    <source>
        <dbReference type="EMBL" id="KEH27180.1"/>
    </source>
</evidence>
<reference evidence="3" key="3">
    <citation type="submission" date="2015-04" db="UniProtKB">
        <authorList>
            <consortium name="EnsemblPlants"/>
        </authorList>
    </citation>
    <scope>IDENTIFICATION</scope>
    <source>
        <strain evidence="3">cv. Jemalong A17</strain>
    </source>
</reference>
<dbReference type="Proteomes" id="UP000002051">
    <property type="component" value="Chromosome 6"/>
</dbReference>
<reference evidence="2 4" key="1">
    <citation type="journal article" date="2011" name="Nature">
        <title>The Medicago genome provides insight into the evolution of rhizobial symbioses.</title>
        <authorList>
            <person name="Young N.D."/>
            <person name="Debelle F."/>
            <person name="Oldroyd G.E."/>
            <person name="Geurts R."/>
            <person name="Cannon S.B."/>
            <person name="Udvardi M.K."/>
            <person name="Benedito V.A."/>
            <person name="Mayer K.F."/>
            <person name="Gouzy J."/>
            <person name="Schoof H."/>
            <person name="Van de Peer Y."/>
            <person name="Proost S."/>
            <person name="Cook D.R."/>
            <person name="Meyers B.C."/>
            <person name="Spannagl M."/>
            <person name="Cheung F."/>
            <person name="De Mita S."/>
            <person name="Krishnakumar V."/>
            <person name="Gundlach H."/>
            <person name="Zhou S."/>
            <person name="Mudge J."/>
            <person name="Bharti A.K."/>
            <person name="Murray J.D."/>
            <person name="Naoumkina M.A."/>
            <person name="Rosen B."/>
            <person name="Silverstein K.A."/>
            <person name="Tang H."/>
            <person name="Rombauts S."/>
            <person name="Zhao P.X."/>
            <person name="Zhou P."/>
            <person name="Barbe V."/>
            <person name="Bardou P."/>
            <person name="Bechner M."/>
            <person name="Bellec A."/>
            <person name="Berger A."/>
            <person name="Berges H."/>
            <person name="Bidwell S."/>
            <person name="Bisseling T."/>
            <person name="Choisne N."/>
            <person name="Couloux A."/>
            <person name="Denny R."/>
            <person name="Deshpande S."/>
            <person name="Dai X."/>
            <person name="Doyle J.J."/>
            <person name="Dudez A.M."/>
            <person name="Farmer A.D."/>
            <person name="Fouteau S."/>
            <person name="Franken C."/>
            <person name="Gibelin C."/>
            <person name="Gish J."/>
            <person name="Goldstein S."/>
            <person name="Gonzalez A.J."/>
            <person name="Green P.J."/>
            <person name="Hallab A."/>
            <person name="Hartog M."/>
            <person name="Hua A."/>
            <person name="Humphray S.J."/>
            <person name="Jeong D.H."/>
            <person name="Jing Y."/>
            <person name="Jocker A."/>
            <person name="Kenton S.M."/>
            <person name="Kim D.J."/>
            <person name="Klee K."/>
            <person name="Lai H."/>
            <person name="Lang C."/>
            <person name="Lin S."/>
            <person name="Macmil S.L."/>
            <person name="Magdelenat G."/>
            <person name="Matthews L."/>
            <person name="McCorrison J."/>
            <person name="Monaghan E.L."/>
            <person name="Mun J.H."/>
            <person name="Najar F.Z."/>
            <person name="Nicholson C."/>
            <person name="Noirot C."/>
            <person name="O'Bleness M."/>
            <person name="Paule C.R."/>
            <person name="Poulain J."/>
            <person name="Prion F."/>
            <person name="Qin B."/>
            <person name="Qu C."/>
            <person name="Retzel E.F."/>
            <person name="Riddle C."/>
            <person name="Sallet E."/>
            <person name="Samain S."/>
            <person name="Samson N."/>
            <person name="Sanders I."/>
            <person name="Saurat O."/>
            <person name="Scarpelli C."/>
            <person name="Schiex T."/>
            <person name="Segurens B."/>
            <person name="Severin A.J."/>
            <person name="Sherrier D.J."/>
            <person name="Shi R."/>
            <person name="Sims S."/>
            <person name="Singer S.R."/>
            <person name="Sinharoy S."/>
            <person name="Sterck L."/>
            <person name="Viollet A."/>
            <person name="Wang B.B."/>
            <person name="Wang K."/>
            <person name="Wang M."/>
            <person name="Wang X."/>
            <person name="Warfsmann J."/>
            <person name="Weissenbach J."/>
            <person name="White D.D."/>
            <person name="White J.D."/>
            <person name="Wiley G.B."/>
            <person name="Wincker P."/>
            <person name="Xing Y."/>
            <person name="Yang L."/>
            <person name="Yao Z."/>
            <person name="Ying F."/>
            <person name="Zhai J."/>
            <person name="Zhou L."/>
            <person name="Zuber A."/>
            <person name="Denarie J."/>
            <person name="Dixon R.A."/>
            <person name="May G.D."/>
            <person name="Schwartz D.C."/>
            <person name="Rogers J."/>
            <person name="Quetier F."/>
            <person name="Town C.D."/>
            <person name="Roe B.A."/>
        </authorList>
    </citation>
    <scope>NUCLEOTIDE SEQUENCE [LARGE SCALE GENOMIC DNA]</scope>
    <source>
        <strain evidence="2">A17</strain>
        <strain evidence="3 4">cv. Jemalong A17</strain>
    </source>
</reference>
<feature type="chain" id="PRO_5014499824" evidence="1">
    <location>
        <begin position="25"/>
        <end position="78"/>
    </location>
</feature>
<dbReference type="HOGENOM" id="CLU_190964_0_0_1"/>
<keyword evidence="4" id="KW-1185">Reference proteome</keyword>
<sequence length="78" mass="8262">MATRINHLHFTLAIMCLAFVVIAAKNVVKNPGPCFVMGACSVPDDSKCHQFCLKSKGIDAGKCAKNNADSTCCCNNIG</sequence>
<proteinExistence type="predicted"/>
<evidence type="ECO:0000313" key="4">
    <source>
        <dbReference type="Proteomes" id="UP000002051"/>
    </source>
</evidence>
<evidence type="ECO:0000313" key="3">
    <source>
        <dbReference type="EnsemblPlants" id="KEH27180"/>
    </source>
</evidence>
<gene>
    <name evidence="2" type="ordered locus">MTR_6g088495</name>
</gene>
<feature type="signal peptide" evidence="1">
    <location>
        <begin position="1"/>
        <end position="24"/>
    </location>
</feature>
<reference evidence="2 4" key="2">
    <citation type="journal article" date="2014" name="BMC Genomics">
        <title>An improved genome release (version Mt4.0) for the model legume Medicago truncatula.</title>
        <authorList>
            <person name="Tang H."/>
            <person name="Krishnakumar V."/>
            <person name="Bidwell S."/>
            <person name="Rosen B."/>
            <person name="Chan A."/>
            <person name="Zhou S."/>
            <person name="Gentzbittel L."/>
            <person name="Childs K.L."/>
            <person name="Yandell M."/>
            <person name="Gundlach H."/>
            <person name="Mayer K.F."/>
            <person name="Schwartz D.C."/>
            <person name="Town C.D."/>
        </authorList>
    </citation>
    <scope>GENOME REANNOTATION</scope>
    <source>
        <strain evidence="2">A17</strain>
        <strain evidence="3 4">cv. Jemalong A17</strain>
    </source>
</reference>
<accession>A0A072UMU2</accession>
<organism evidence="2 4">
    <name type="scientific">Medicago truncatula</name>
    <name type="common">Barrel medic</name>
    <name type="synonym">Medicago tribuloides</name>
    <dbReference type="NCBI Taxonomy" id="3880"/>
    <lineage>
        <taxon>Eukaryota</taxon>
        <taxon>Viridiplantae</taxon>
        <taxon>Streptophyta</taxon>
        <taxon>Embryophyta</taxon>
        <taxon>Tracheophyta</taxon>
        <taxon>Spermatophyta</taxon>
        <taxon>Magnoliopsida</taxon>
        <taxon>eudicotyledons</taxon>
        <taxon>Gunneridae</taxon>
        <taxon>Pentapetalae</taxon>
        <taxon>rosids</taxon>
        <taxon>fabids</taxon>
        <taxon>Fabales</taxon>
        <taxon>Fabaceae</taxon>
        <taxon>Papilionoideae</taxon>
        <taxon>50 kb inversion clade</taxon>
        <taxon>NPAAA clade</taxon>
        <taxon>Hologalegina</taxon>
        <taxon>IRL clade</taxon>
        <taxon>Trifolieae</taxon>
        <taxon>Medicago</taxon>
    </lineage>
</organism>
<dbReference type="EnsemblPlants" id="KEH27180">
    <property type="protein sequence ID" value="KEH27180"/>
    <property type="gene ID" value="MTR_6g088495"/>
</dbReference>
<evidence type="ECO:0000256" key="1">
    <source>
        <dbReference type="SAM" id="SignalP"/>
    </source>
</evidence>
<dbReference type="AlphaFoldDB" id="A0A072UMU2"/>
<dbReference type="EMBL" id="CM001222">
    <property type="protein sequence ID" value="KEH27180.1"/>
    <property type="molecule type" value="Genomic_DNA"/>
</dbReference>